<evidence type="ECO:0000256" key="1">
    <source>
        <dbReference type="SAM" id="MobiDB-lite"/>
    </source>
</evidence>
<dbReference type="EMBL" id="LFXA01000013">
    <property type="protein sequence ID" value="KNB50779.1"/>
    <property type="molecule type" value="Genomic_DNA"/>
</dbReference>
<feature type="domain" description="AMP-dependent synthetase/ligase" evidence="2">
    <location>
        <begin position="182"/>
        <end position="524"/>
    </location>
</feature>
<reference evidence="4" key="1">
    <citation type="submission" date="2015-07" db="EMBL/GenBank/DDBJ databases">
        <title>Draft genome sequence of Streptomyces sp. CMAA 1322, a bacterium isolated from Caatinga biome, from dry forest semiarid of Brazil.</title>
        <authorList>
            <person name="Santos S.N."/>
            <person name="Gacesa R."/>
            <person name="Taketani R.G."/>
            <person name="Long P.F."/>
            <person name="Melo I.S."/>
        </authorList>
    </citation>
    <scope>NUCLEOTIDE SEQUENCE [LARGE SCALE GENOMIC DNA]</scope>
    <source>
        <strain evidence="4">CMAA 1322</strain>
    </source>
</reference>
<organism evidence="3 4">
    <name type="scientific">Streptomyces caatingaensis</name>
    <dbReference type="NCBI Taxonomy" id="1678637"/>
    <lineage>
        <taxon>Bacteria</taxon>
        <taxon>Bacillati</taxon>
        <taxon>Actinomycetota</taxon>
        <taxon>Actinomycetes</taxon>
        <taxon>Kitasatosporales</taxon>
        <taxon>Streptomycetaceae</taxon>
        <taxon>Streptomyces</taxon>
    </lineage>
</organism>
<dbReference type="STRING" id="1678637.AC230_20220"/>
<dbReference type="InterPro" id="IPR000873">
    <property type="entry name" value="AMP-dep_synth/lig_dom"/>
</dbReference>
<protein>
    <recommendedName>
        <fullName evidence="2">AMP-dependent synthetase/ligase domain-containing protein</fullName>
    </recommendedName>
</protein>
<gene>
    <name evidence="3" type="ORF">AC230_20220</name>
</gene>
<sequence length="568" mass="57509">MRRDAETDCRKLPGDGARRLAALAEQWDVEPSHIALAVMLAALSRQTADATVEAGRGGGAPVRWAFPAGLPLREAALRVRARLATGAGPVTVATPAPASELPATVRLEVTGDGAGGLTLRASCSPRQAERLLHALRHAYGPDATVGDVPVACPTDEADLDLWARTLAPIPSVTLDQACGGIARAAPGRTALVLPAGTGGVPAERRLAYGRIEAEAVRLARRLAGSGVRPGEAVVVACDDVERAVVGHVAVLKAGAVCVPVGRVTAGEAGEIAEVAGARRALCAAASREVWERHCRVLDVTEPPGAPPAEAALPAPDFTAPAYLLVGPGGGRHGRAALSAHTAWTSALASRTARAGHPPAGVVTAGDLSDAAALTALWWAFTCGAELRWAGPRRPLAPPGGAPEGGGTGTTAAVLSPGRYRRLLDGLPPAAGGGPGSVVLCGEPCSADLVGRHFARWPGSRLFAEFSGDGGPLPWAAREVGPADAGRALWNAGPPSPNVRVRVLDPAGRSLPPGLVGEVCAEGAALPHALPRRAGGGVRGAVDGPLRSGRLGRLRMDGSLELAGGPPRG</sequence>
<dbReference type="Gene3D" id="3.40.50.12780">
    <property type="entry name" value="N-terminal domain of ligase-like"/>
    <property type="match status" value="1"/>
</dbReference>
<evidence type="ECO:0000313" key="4">
    <source>
        <dbReference type="Proteomes" id="UP000037288"/>
    </source>
</evidence>
<accession>A0A0K9XBK4</accession>
<evidence type="ECO:0000259" key="2">
    <source>
        <dbReference type="Pfam" id="PF00501"/>
    </source>
</evidence>
<dbReference type="RefSeq" id="WP_049717685.1">
    <property type="nucleotide sequence ID" value="NZ_LFXA01000013.1"/>
</dbReference>
<proteinExistence type="predicted"/>
<dbReference type="SUPFAM" id="SSF56801">
    <property type="entry name" value="Acetyl-CoA synthetase-like"/>
    <property type="match status" value="1"/>
</dbReference>
<keyword evidence="4" id="KW-1185">Reference proteome</keyword>
<name>A0A0K9XBK4_9ACTN</name>
<comment type="caution">
    <text evidence="3">The sequence shown here is derived from an EMBL/GenBank/DDBJ whole genome shotgun (WGS) entry which is preliminary data.</text>
</comment>
<dbReference type="InterPro" id="IPR050237">
    <property type="entry name" value="ATP-dep_AMP-bd_enzyme"/>
</dbReference>
<dbReference type="AlphaFoldDB" id="A0A0K9XBK4"/>
<dbReference type="PANTHER" id="PTHR43767">
    <property type="entry name" value="LONG-CHAIN-FATTY-ACID--COA LIGASE"/>
    <property type="match status" value="1"/>
</dbReference>
<dbReference type="OrthoDB" id="4047713at2"/>
<evidence type="ECO:0000313" key="3">
    <source>
        <dbReference type="EMBL" id="KNB50779.1"/>
    </source>
</evidence>
<feature type="region of interest" description="Disordered" evidence="1">
    <location>
        <begin position="393"/>
        <end position="412"/>
    </location>
</feature>
<dbReference type="InterPro" id="IPR042099">
    <property type="entry name" value="ANL_N_sf"/>
</dbReference>
<dbReference type="Pfam" id="PF00501">
    <property type="entry name" value="AMP-binding"/>
    <property type="match status" value="1"/>
</dbReference>
<dbReference type="Proteomes" id="UP000037288">
    <property type="component" value="Unassembled WGS sequence"/>
</dbReference>
<dbReference type="PANTHER" id="PTHR43767:SF12">
    <property type="entry name" value="AMP-DEPENDENT SYNTHETASE AND LIGASE"/>
    <property type="match status" value="1"/>
</dbReference>
<dbReference type="PATRIC" id="fig|1678637.3.peg.4328"/>